<dbReference type="SMART" id="SM00249">
    <property type="entry name" value="PHD"/>
    <property type="match status" value="1"/>
</dbReference>
<keyword evidence="3" id="KW-0862">Zinc</keyword>
<accession>A0A6A5HAM5</accession>
<dbReference type="PROSITE" id="PS01359">
    <property type="entry name" value="ZF_PHD_1"/>
    <property type="match status" value="1"/>
</dbReference>
<feature type="compositionally biased region" description="Polar residues" evidence="4">
    <location>
        <begin position="294"/>
        <end position="308"/>
    </location>
</feature>
<dbReference type="SUPFAM" id="SSF57903">
    <property type="entry name" value="FYVE/PHD zinc finger"/>
    <property type="match status" value="1"/>
</dbReference>
<dbReference type="Gene3D" id="3.30.40.10">
    <property type="entry name" value="Zinc/RING finger domain, C3HC4 (zinc finger)"/>
    <property type="match status" value="1"/>
</dbReference>
<evidence type="ECO:0000313" key="7">
    <source>
        <dbReference type="Proteomes" id="UP000483820"/>
    </source>
</evidence>
<proteinExistence type="predicted"/>
<dbReference type="Proteomes" id="UP000483820">
    <property type="component" value="Chromosome II"/>
</dbReference>
<protein>
    <recommendedName>
        <fullName evidence="5">Zinc finger PHD-type domain-containing protein</fullName>
    </recommendedName>
</protein>
<dbReference type="InterPro" id="IPR001965">
    <property type="entry name" value="Znf_PHD"/>
</dbReference>
<evidence type="ECO:0000313" key="6">
    <source>
        <dbReference type="EMBL" id="KAF1764245.1"/>
    </source>
</evidence>
<dbReference type="Pfam" id="PF04435">
    <property type="entry name" value="SPK"/>
    <property type="match status" value="1"/>
</dbReference>
<dbReference type="CTD" id="78773826"/>
<dbReference type="AlphaFoldDB" id="A0A6A5HAM5"/>
<keyword evidence="1" id="KW-0479">Metal-binding</keyword>
<dbReference type="KEGG" id="crq:GCK72_004192"/>
<gene>
    <name evidence="6" type="ORF">GCK72_004192</name>
</gene>
<dbReference type="InterPro" id="IPR019786">
    <property type="entry name" value="Zinc_finger_PHD-type_CS"/>
</dbReference>
<dbReference type="GeneID" id="78773826"/>
<feature type="domain" description="Zinc finger PHD-type" evidence="5">
    <location>
        <begin position="33"/>
        <end position="80"/>
    </location>
</feature>
<name>A0A6A5HAM5_CAERE</name>
<evidence type="ECO:0000256" key="3">
    <source>
        <dbReference type="ARBA" id="ARBA00022833"/>
    </source>
</evidence>
<comment type="caution">
    <text evidence="6">The sequence shown here is derived from an EMBL/GenBank/DDBJ whole genome shotgun (WGS) entry which is preliminary data.</text>
</comment>
<reference evidence="6 7" key="1">
    <citation type="submission" date="2019-12" db="EMBL/GenBank/DDBJ databases">
        <title>Chromosome-level assembly of the Caenorhabditis remanei genome.</title>
        <authorList>
            <person name="Teterina A.A."/>
            <person name="Willis J.H."/>
            <person name="Phillips P.C."/>
        </authorList>
    </citation>
    <scope>NUCLEOTIDE SEQUENCE [LARGE SCALE GENOMIC DNA]</scope>
    <source>
        <strain evidence="6 7">PX506</strain>
        <tissue evidence="6">Whole organism</tissue>
    </source>
</reference>
<feature type="region of interest" description="Disordered" evidence="4">
    <location>
        <begin position="254"/>
        <end position="324"/>
    </location>
</feature>
<evidence type="ECO:0000259" key="5">
    <source>
        <dbReference type="SMART" id="SM00249"/>
    </source>
</evidence>
<dbReference type="InterPro" id="IPR013083">
    <property type="entry name" value="Znf_RING/FYVE/PHD"/>
</dbReference>
<organism evidence="6 7">
    <name type="scientific">Caenorhabditis remanei</name>
    <name type="common">Caenorhabditis vulgaris</name>
    <dbReference type="NCBI Taxonomy" id="31234"/>
    <lineage>
        <taxon>Eukaryota</taxon>
        <taxon>Metazoa</taxon>
        <taxon>Ecdysozoa</taxon>
        <taxon>Nematoda</taxon>
        <taxon>Chromadorea</taxon>
        <taxon>Rhabditida</taxon>
        <taxon>Rhabditina</taxon>
        <taxon>Rhabditomorpha</taxon>
        <taxon>Rhabditoidea</taxon>
        <taxon>Rhabditidae</taxon>
        <taxon>Peloderinae</taxon>
        <taxon>Caenorhabditis</taxon>
    </lineage>
</organism>
<evidence type="ECO:0000256" key="2">
    <source>
        <dbReference type="ARBA" id="ARBA00022771"/>
    </source>
</evidence>
<dbReference type="InterPro" id="IPR006570">
    <property type="entry name" value="SPK_dom"/>
</dbReference>
<dbReference type="GO" id="GO:0008270">
    <property type="term" value="F:zinc ion binding"/>
    <property type="evidence" value="ECO:0007669"/>
    <property type="project" value="UniProtKB-KW"/>
</dbReference>
<keyword evidence="2" id="KW-0863">Zinc-finger</keyword>
<sequence length="354" mass="39688">MQQSKRMHGAKNGPPPPVYPPFTSHSGKTSVTKCACGMPEDDAVDMVMCTNRKCYTWQHSQCVGFKGEDDLSNYECPLCSRGDKWSEEDDKRLMKEYELEVGKKEPRDRNEFFKEFLEKYEIDEKTSFLDRRFRKLSEDFLLDDSVDINRRAAVCIRGRLRIPEDFKETLESCGKLKSDGNRGYKYTSKDKKVKIVSVPRRKVTMKPEESEEDLAASMKFIREFLESTLSQAASVPAAPGQLVPASTMPAAASHLAPNAPFSPAEDPLALPNDASAPQSPGLQDVPEYDAPQQDFDSPQDLTQNQAETSDVAPQDTRTTSPDVHERLLVKIRPSDFPSLFPAHLLAASPTLHLP</sequence>
<feature type="region of interest" description="Disordered" evidence="4">
    <location>
        <begin position="1"/>
        <end position="24"/>
    </location>
</feature>
<evidence type="ECO:0000256" key="1">
    <source>
        <dbReference type="ARBA" id="ARBA00022723"/>
    </source>
</evidence>
<dbReference type="RefSeq" id="XP_053588720.1">
    <property type="nucleotide sequence ID" value="XM_053724526.1"/>
</dbReference>
<dbReference type="InterPro" id="IPR011011">
    <property type="entry name" value="Znf_FYVE_PHD"/>
</dbReference>
<evidence type="ECO:0000256" key="4">
    <source>
        <dbReference type="SAM" id="MobiDB-lite"/>
    </source>
</evidence>
<dbReference type="EMBL" id="WUAV01000002">
    <property type="protein sequence ID" value="KAF1764245.1"/>
    <property type="molecule type" value="Genomic_DNA"/>
</dbReference>